<comment type="subcellular location">
    <subcellularLocation>
        <location evidence="1">Nucleus</location>
    </subcellularLocation>
</comment>
<evidence type="ECO:0000256" key="6">
    <source>
        <dbReference type="SAM" id="MobiDB-lite"/>
    </source>
</evidence>
<dbReference type="InterPro" id="IPR051089">
    <property type="entry name" value="prtT"/>
</dbReference>
<name>A0A8H5I105_9AGAR</name>
<keyword evidence="5" id="KW-0539">Nucleus</keyword>
<proteinExistence type="predicted"/>
<dbReference type="CDD" id="cd00067">
    <property type="entry name" value="GAL4"/>
    <property type="match status" value="1"/>
</dbReference>
<dbReference type="InterPro" id="IPR036864">
    <property type="entry name" value="Zn2-C6_fun-type_DNA-bd_sf"/>
</dbReference>
<keyword evidence="3" id="KW-0238">DNA-binding</keyword>
<evidence type="ECO:0000256" key="1">
    <source>
        <dbReference type="ARBA" id="ARBA00004123"/>
    </source>
</evidence>
<evidence type="ECO:0000313" key="9">
    <source>
        <dbReference type="Proteomes" id="UP000518752"/>
    </source>
</evidence>
<keyword evidence="9" id="KW-1185">Reference proteome</keyword>
<dbReference type="GO" id="GO:0000981">
    <property type="term" value="F:DNA-binding transcription factor activity, RNA polymerase II-specific"/>
    <property type="evidence" value="ECO:0007669"/>
    <property type="project" value="InterPro"/>
</dbReference>
<evidence type="ECO:0000256" key="3">
    <source>
        <dbReference type="ARBA" id="ARBA00023125"/>
    </source>
</evidence>
<reference evidence="8 9" key="1">
    <citation type="journal article" date="2020" name="ISME J.">
        <title>Uncovering the hidden diversity of litter-decomposition mechanisms in mushroom-forming fungi.</title>
        <authorList>
            <person name="Floudas D."/>
            <person name="Bentzer J."/>
            <person name="Ahren D."/>
            <person name="Johansson T."/>
            <person name="Persson P."/>
            <person name="Tunlid A."/>
        </authorList>
    </citation>
    <scope>NUCLEOTIDE SEQUENCE [LARGE SCALE GENOMIC DNA]</scope>
    <source>
        <strain evidence="8 9">CBS 406.79</strain>
    </source>
</reference>
<evidence type="ECO:0000256" key="5">
    <source>
        <dbReference type="ARBA" id="ARBA00023242"/>
    </source>
</evidence>
<dbReference type="Gene3D" id="4.10.240.10">
    <property type="entry name" value="Zn(2)-C6 fungal-type DNA-binding domain"/>
    <property type="match status" value="1"/>
</dbReference>
<dbReference type="PANTHER" id="PTHR31845:SF17">
    <property type="entry name" value="ZN(II)2CYS6 TRANSCRIPTION FACTOR (EUROFUNG)"/>
    <property type="match status" value="1"/>
</dbReference>
<sequence>MIFRTGWKCRRVHRVSFGLATMSKRTHDSSSSAFSPQPAKRSKASQACLQCRKHKTRCELLDGISAVGSLTCHRCKVLNTPCSFGSSNIIHLPPSQSRTILVTNPVSQTSAPSPALEPSLHLNNKQLPSPASSGSSARSSPRDYYDTVNNNVNSSTSARSVKHVKELLSPEDLVPDSNVPWGPAVGQGDFDWTAVPILAIQELASKNNPYPSIPHRVQSESESDRNLHSILSKDQITRLLDIFELRYAPWLCLSPRRLDQTSSPLLDLIRCTVAARHLDALTRASVSPRLQRLTEIVYLNHLLGSDPNIESVEALLILSLWSPLTNAGYSVKRDGTALASTAVHFATNLGLPEASALRAAQVPRGSAANGPELNELTMKTRLWLLVSTTESMQVRIFHRSLLISVLISTFRTCMGTGRTPVSRTAESDLKFIDPTSIKDNETARDIRLGFASRMLDAVEQGCKIRLRGPSHFESFYIESRQVMRDMQCIESFMKPFPMVSQYERFYFDMVLLQFNGWSLVLVHHFLRELRTGLGDHNGQSWTSARYKGAPMALIYGHDAISYAQNVLSIFLSQSETALLAAAPDFVYILITFAATWIVISNISIQQLAGANLGWANDKLIALVAEKLSHIAHSPEHLPAQCAHMIMRLIHAWETRYMPKSVSWKSFMPGKKWEMCVVKAKGMVEVEAPAPAQGEEGYSSPSPRLMPQMSAERTTAELDGTATQQQRNQSSAYPSLSSSSSSSDLLQDETLPLQSHQDQAQPHVQPPPDNTNLAVVSGIGGLSQEWADILMVDASFWATFMENLNSETPTGIPT</sequence>
<organism evidence="8 9">
    <name type="scientific">Collybiopsis confluens</name>
    <dbReference type="NCBI Taxonomy" id="2823264"/>
    <lineage>
        <taxon>Eukaryota</taxon>
        <taxon>Fungi</taxon>
        <taxon>Dikarya</taxon>
        <taxon>Basidiomycota</taxon>
        <taxon>Agaricomycotina</taxon>
        <taxon>Agaricomycetes</taxon>
        <taxon>Agaricomycetidae</taxon>
        <taxon>Agaricales</taxon>
        <taxon>Marasmiineae</taxon>
        <taxon>Omphalotaceae</taxon>
        <taxon>Collybiopsis</taxon>
    </lineage>
</organism>
<dbReference type="SMART" id="SM00066">
    <property type="entry name" value="GAL4"/>
    <property type="match status" value="1"/>
</dbReference>
<dbReference type="GO" id="GO:0005634">
    <property type="term" value="C:nucleus"/>
    <property type="evidence" value="ECO:0007669"/>
    <property type="project" value="UniProtKB-SubCell"/>
</dbReference>
<dbReference type="Pfam" id="PF00172">
    <property type="entry name" value="Zn_clus"/>
    <property type="match status" value="1"/>
</dbReference>
<dbReference type="CDD" id="cd12148">
    <property type="entry name" value="fungal_TF_MHR"/>
    <property type="match status" value="1"/>
</dbReference>
<keyword evidence="2" id="KW-0805">Transcription regulation</keyword>
<evidence type="ECO:0000256" key="4">
    <source>
        <dbReference type="ARBA" id="ARBA00023163"/>
    </source>
</evidence>
<evidence type="ECO:0000259" key="7">
    <source>
        <dbReference type="PROSITE" id="PS50048"/>
    </source>
</evidence>
<keyword evidence="4" id="KW-0804">Transcription</keyword>
<feature type="region of interest" description="Disordered" evidence="6">
    <location>
        <begin position="710"/>
        <end position="746"/>
    </location>
</feature>
<dbReference type="InterPro" id="IPR001138">
    <property type="entry name" value="Zn2Cys6_DnaBD"/>
</dbReference>
<evidence type="ECO:0000256" key="2">
    <source>
        <dbReference type="ARBA" id="ARBA00023015"/>
    </source>
</evidence>
<dbReference type="GO" id="GO:0000976">
    <property type="term" value="F:transcription cis-regulatory region binding"/>
    <property type="evidence" value="ECO:0007669"/>
    <property type="project" value="TreeGrafter"/>
</dbReference>
<dbReference type="OrthoDB" id="2595934at2759"/>
<dbReference type="PROSITE" id="PS50048">
    <property type="entry name" value="ZN2_CY6_FUNGAL_2"/>
    <property type="match status" value="1"/>
</dbReference>
<protein>
    <recommendedName>
        <fullName evidence="7">Zn(2)-C6 fungal-type domain-containing protein</fullName>
    </recommendedName>
</protein>
<evidence type="ECO:0000313" key="8">
    <source>
        <dbReference type="EMBL" id="KAF5393162.1"/>
    </source>
</evidence>
<gene>
    <name evidence="8" type="ORF">D9757_001170</name>
</gene>
<feature type="compositionally biased region" description="Low complexity" evidence="6">
    <location>
        <begin position="729"/>
        <end position="742"/>
    </location>
</feature>
<accession>A0A8H5I105</accession>
<dbReference type="Proteomes" id="UP000518752">
    <property type="component" value="Unassembled WGS sequence"/>
</dbReference>
<dbReference type="PANTHER" id="PTHR31845">
    <property type="entry name" value="FINGER DOMAIN PROTEIN, PUTATIVE-RELATED"/>
    <property type="match status" value="1"/>
</dbReference>
<dbReference type="GO" id="GO:0008270">
    <property type="term" value="F:zinc ion binding"/>
    <property type="evidence" value="ECO:0007669"/>
    <property type="project" value="InterPro"/>
</dbReference>
<dbReference type="AlphaFoldDB" id="A0A8H5I105"/>
<feature type="region of interest" description="Disordered" evidence="6">
    <location>
        <begin position="106"/>
        <end position="160"/>
    </location>
</feature>
<dbReference type="EMBL" id="JAACJN010000003">
    <property type="protein sequence ID" value="KAF5393162.1"/>
    <property type="molecule type" value="Genomic_DNA"/>
</dbReference>
<feature type="compositionally biased region" description="Low complexity" evidence="6">
    <location>
        <begin position="128"/>
        <end position="139"/>
    </location>
</feature>
<feature type="domain" description="Zn(2)-C6 fungal-type" evidence="7">
    <location>
        <begin position="47"/>
        <end position="84"/>
    </location>
</feature>
<comment type="caution">
    <text evidence="8">The sequence shown here is derived from an EMBL/GenBank/DDBJ whole genome shotgun (WGS) entry which is preliminary data.</text>
</comment>
<feature type="compositionally biased region" description="Low complexity" evidence="6">
    <location>
        <begin position="146"/>
        <end position="156"/>
    </location>
</feature>
<dbReference type="SUPFAM" id="SSF57701">
    <property type="entry name" value="Zn2/Cys6 DNA-binding domain"/>
    <property type="match status" value="1"/>
</dbReference>